<gene>
    <name evidence="2" type="ORF">HOP12_15365</name>
</gene>
<sequence length="154" mass="17265">MPVTEDPPRSGGPTEAFWLALSVGFLVQGWKGFAHYARHRRWNLRRFVETGGMPSSHAASVCALSTWVALHHGVTSTLFGVTLYFSAIVMYDAAGLRRAAGRQAAIINRLMEEHFEHSEREAQRLMELLGHTPFEVLIGGLLGVTFALMWDWIR</sequence>
<name>A0A849SP05_UNCEI</name>
<keyword evidence="1" id="KW-0812">Transmembrane</keyword>
<organism evidence="2 3">
    <name type="scientific">Eiseniibacteriota bacterium</name>
    <dbReference type="NCBI Taxonomy" id="2212470"/>
    <lineage>
        <taxon>Bacteria</taxon>
        <taxon>Candidatus Eiseniibacteriota</taxon>
    </lineage>
</organism>
<dbReference type="EMBL" id="JABFRW010000200">
    <property type="protein sequence ID" value="NOT35523.1"/>
    <property type="molecule type" value="Genomic_DNA"/>
</dbReference>
<evidence type="ECO:0000313" key="2">
    <source>
        <dbReference type="EMBL" id="NOT35523.1"/>
    </source>
</evidence>
<evidence type="ECO:0000313" key="3">
    <source>
        <dbReference type="Proteomes" id="UP000580839"/>
    </source>
</evidence>
<reference evidence="2 3" key="1">
    <citation type="submission" date="2020-04" db="EMBL/GenBank/DDBJ databases">
        <title>Metagenomic profiling of ammonia- and methane-oxidizing microorganisms in a Dutch drinking water treatment plant.</title>
        <authorList>
            <person name="Poghosyan L."/>
            <person name="Leucker S."/>
        </authorList>
    </citation>
    <scope>NUCLEOTIDE SEQUENCE [LARGE SCALE GENOMIC DNA]</scope>
    <source>
        <strain evidence="2">S-RSF-IL-03</strain>
    </source>
</reference>
<dbReference type="Proteomes" id="UP000580839">
    <property type="component" value="Unassembled WGS sequence"/>
</dbReference>
<proteinExistence type="predicted"/>
<dbReference type="PANTHER" id="PTHR31446:SF29">
    <property type="entry name" value="ACID PHOSPHATASE_VANADIUM-DEPENDENT HALOPEROXIDASE-RELATED PROTEIN"/>
    <property type="match status" value="1"/>
</dbReference>
<comment type="caution">
    <text evidence="2">The sequence shown here is derived from an EMBL/GenBank/DDBJ whole genome shotgun (WGS) entry which is preliminary data.</text>
</comment>
<keyword evidence="1" id="KW-1133">Transmembrane helix</keyword>
<feature type="transmembrane region" description="Helical" evidence="1">
    <location>
        <begin position="16"/>
        <end position="37"/>
    </location>
</feature>
<evidence type="ECO:0000256" key="1">
    <source>
        <dbReference type="SAM" id="Phobius"/>
    </source>
</evidence>
<keyword evidence="1" id="KW-0472">Membrane</keyword>
<dbReference type="AlphaFoldDB" id="A0A849SP05"/>
<dbReference type="PANTHER" id="PTHR31446">
    <property type="entry name" value="ACID PHOSPHATASE/VANADIUM-DEPENDENT HALOPEROXIDASE-RELATED PROTEIN"/>
    <property type="match status" value="1"/>
</dbReference>
<dbReference type="InterPro" id="IPR003832">
    <property type="entry name" value="DUF212"/>
</dbReference>
<protein>
    <submittedName>
        <fullName evidence="2">Divergent PAP2 family protein</fullName>
    </submittedName>
</protein>
<feature type="transmembrane region" description="Helical" evidence="1">
    <location>
        <begin position="134"/>
        <end position="153"/>
    </location>
</feature>
<accession>A0A849SP05</accession>
<dbReference type="Pfam" id="PF02681">
    <property type="entry name" value="DUF212"/>
    <property type="match status" value="1"/>
</dbReference>